<reference evidence="2 3" key="1">
    <citation type="journal article" date="2023" name="Commun. Biol.">
        <title>Genome analysis of Parmales, the sister group of diatoms, reveals the evolutionary specialization of diatoms from phago-mixotrophs to photoautotrophs.</title>
        <authorList>
            <person name="Ban H."/>
            <person name="Sato S."/>
            <person name="Yoshikawa S."/>
            <person name="Yamada K."/>
            <person name="Nakamura Y."/>
            <person name="Ichinomiya M."/>
            <person name="Sato N."/>
            <person name="Blanc-Mathieu R."/>
            <person name="Endo H."/>
            <person name="Kuwata A."/>
            <person name="Ogata H."/>
        </authorList>
    </citation>
    <scope>NUCLEOTIDE SEQUENCE [LARGE SCALE GENOMIC DNA]</scope>
</reference>
<proteinExistence type="predicted"/>
<keyword evidence="3" id="KW-1185">Reference proteome</keyword>
<evidence type="ECO:0000313" key="3">
    <source>
        <dbReference type="Proteomes" id="UP001165060"/>
    </source>
</evidence>
<dbReference type="InterPro" id="IPR003774">
    <property type="entry name" value="AlgH-like"/>
</dbReference>
<dbReference type="Pfam" id="PF02622">
    <property type="entry name" value="DUF179"/>
    <property type="match status" value="1"/>
</dbReference>
<dbReference type="PANTHER" id="PTHR31984">
    <property type="entry name" value="TRANSPORTER, PUTATIVE (DUF179)-RELATED"/>
    <property type="match status" value="1"/>
</dbReference>
<evidence type="ECO:0000256" key="1">
    <source>
        <dbReference type="SAM" id="MobiDB-lite"/>
    </source>
</evidence>
<dbReference type="EMBL" id="BRYB01006662">
    <property type="protein sequence ID" value="GMI54546.1"/>
    <property type="molecule type" value="Genomic_DNA"/>
</dbReference>
<dbReference type="SUPFAM" id="SSF143456">
    <property type="entry name" value="VC0467-like"/>
    <property type="match status" value="1"/>
</dbReference>
<gene>
    <name evidence="2" type="ORF">TeGR_g14255</name>
</gene>
<feature type="region of interest" description="Disordered" evidence="1">
    <location>
        <begin position="135"/>
        <end position="158"/>
    </location>
</feature>
<organism evidence="2 3">
    <name type="scientific">Tetraparma gracilis</name>
    <dbReference type="NCBI Taxonomy" id="2962635"/>
    <lineage>
        <taxon>Eukaryota</taxon>
        <taxon>Sar</taxon>
        <taxon>Stramenopiles</taxon>
        <taxon>Ochrophyta</taxon>
        <taxon>Bolidophyceae</taxon>
        <taxon>Parmales</taxon>
        <taxon>Triparmaceae</taxon>
        <taxon>Tetraparma</taxon>
    </lineage>
</organism>
<protein>
    <submittedName>
        <fullName evidence="2">Uncharacterized protein</fullName>
    </submittedName>
</protein>
<comment type="caution">
    <text evidence="2">The sequence shown here is derived from an EMBL/GenBank/DDBJ whole genome shotgun (WGS) entry which is preliminary data.</text>
</comment>
<dbReference type="PANTHER" id="PTHR31984:SF17">
    <property type="entry name" value="TRANSCRIPTIONAL REGULATOR"/>
    <property type="match status" value="1"/>
</dbReference>
<sequence length="374" mass="40759">MPLERLLYRELLRLGRHYDATGPALCSLIHRSTSYSPAPPSFSSDHEELVKGRYGKRLDEYLGGRERAMLPPGRADGLRVAGLVRSAFREKGDDQVDLDVGFLALKELSSKSRWGADMGLEADARRLAASRLDRKLAKMQQQPSSAAPPKPRALRSSEEVGPGHFLLAHPVLGDYFARSVIFLTSRTADGATGYLVNSPTQLDSFLPPLPAPLRARFPPTSMKAGGPRELKEYDEGKTLQMLYKGPLDFGGAEVGAGGVREGGDISLALEAVHDGLPGVHVSDFCFAANVSRWDPGQLETELGRGFWVPVEADAASVVFDNVEWQDIMEDVGFGEVARIKGGSRQEEREFGWGEGEMFGVGGEDEEAFDQPSNI</sequence>
<name>A0ABQ6NB77_9STRA</name>
<accession>A0ABQ6NB77</accession>
<evidence type="ECO:0000313" key="2">
    <source>
        <dbReference type="EMBL" id="GMI54546.1"/>
    </source>
</evidence>
<dbReference type="Gene3D" id="3.40.1740.10">
    <property type="entry name" value="VC0467-like"/>
    <property type="match status" value="1"/>
</dbReference>
<dbReference type="Proteomes" id="UP001165060">
    <property type="component" value="Unassembled WGS sequence"/>
</dbReference>